<keyword evidence="3" id="KW-1185">Reference proteome</keyword>
<evidence type="ECO:0000313" key="3">
    <source>
        <dbReference type="Proteomes" id="UP000467700"/>
    </source>
</evidence>
<comment type="caution">
    <text evidence="2">The sequence shown here is derived from an EMBL/GenBank/DDBJ whole genome shotgun (WGS) entry which is preliminary data.</text>
</comment>
<gene>
    <name evidence="2" type="ORF">AAE3_LOCUS5615</name>
</gene>
<organism evidence="2 3">
    <name type="scientific">Cyclocybe aegerita</name>
    <name type="common">Black poplar mushroom</name>
    <name type="synonym">Agrocybe aegerita</name>
    <dbReference type="NCBI Taxonomy" id="1973307"/>
    <lineage>
        <taxon>Eukaryota</taxon>
        <taxon>Fungi</taxon>
        <taxon>Dikarya</taxon>
        <taxon>Basidiomycota</taxon>
        <taxon>Agaricomycotina</taxon>
        <taxon>Agaricomycetes</taxon>
        <taxon>Agaricomycetidae</taxon>
        <taxon>Agaricales</taxon>
        <taxon>Agaricineae</taxon>
        <taxon>Bolbitiaceae</taxon>
        <taxon>Cyclocybe</taxon>
    </lineage>
</organism>
<evidence type="ECO:0000313" key="2">
    <source>
        <dbReference type="EMBL" id="CAA7263329.1"/>
    </source>
</evidence>
<dbReference type="EMBL" id="CACVBS010000039">
    <property type="protein sequence ID" value="CAA7263329.1"/>
    <property type="molecule type" value="Genomic_DNA"/>
</dbReference>
<dbReference type="Proteomes" id="UP000467700">
    <property type="component" value="Unassembled WGS sequence"/>
</dbReference>
<sequence>MTKCQHRLPALTSVSPPSRHRFTQQSAQMATVAASSLIDASHSSGVLITGGNFNQNIIHKGVGAGKGIKALYTHVDPGLFHNSRERGRTSMCPRCKLLLPIEEDKDLVSRITNRSPQGSFTTGSKISTVVE</sequence>
<reference evidence="2 3" key="1">
    <citation type="submission" date="2020-01" db="EMBL/GenBank/DDBJ databases">
        <authorList>
            <person name="Gupta K D."/>
        </authorList>
    </citation>
    <scope>NUCLEOTIDE SEQUENCE [LARGE SCALE GENOMIC DNA]</scope>
</reference>
<dbReference type="AlphaFoldDB" id="A0A8S0XIA9"/>
<name>A0A8S0XIA9_CYCAE</name>
<protein>
    <submittedName>
        <fullName evidence="2">Uncharacterized protein</fullName>
    </submittedName>
</protein>
<evidence type="ECO:0000256" key="1">
    <source>
        <dbReference type="SAM" id="MobiDB-lite"/>
    </source>
</evidence>
<accession>A0A8S0XIA9</accession>
<feature type="region of interest" description="Disordered" evidence="1">
    <location>
        <begin position="112"/>
        <end position="131"/>
    </location>
</feature>
<proteinExistence type="predicted"/>